<keyword evidence="3" id="KW-1185">Reference proteome</keyword>
<protein>
    <recommendedName>
        <fullName evidence="4">PH (Pleckstrin Homology) domain-containing protein</fullName>
    </recommendedName>
</protein>
<evidence type="ECO:0000313" key="3">
    <source>
        <dbReference type="Proteomes" id="UP000466607"/>
    </source>
</evidence>
<dbReference type="RefSeq" id="WP_134054611.1">
    <property type="nucleotide sequence ID" value="NZ_AP022586.1"/>
</dbReference>
<feature type="transmembrane region" description="Helical" evidence="1">
    <location>
        <begin position="92"/>
        <end position="111"/>
    </location>
</feature>
<dbReference type="AlphaFoldDB" id="A0AAD1MUK6"/>
<keyword evidence="1" id="KW-0472">Membrane</keyword>
<proteinExistence type="predicted"/>
<dbReference type="Proteomes" id="UP000466607">
    <property type="component" value="Chromosome"/>
</dbReference>
<keyword evidence="1" id="KW-1133">Transmembrane helix</keyword>
<evidence type="ECO:0000256" key="1">
    <source>
        <dbReference type="SAM" id="Phobius"/>
    </source>
</evidence>
<feature type="transmembrane region" description="Helical" evidence="1">
    <location>
        <begin position="48"/>
        <end position="71"/>
    </location>
</feature>
<dbReference type="EMBL" id="AP022586">
    <property type="protein sequence ID" value="BBY17745.1"/>
    <property type="molecule type" value="Genomic_DNA"/>
</dbReference>
<name>A0AAD1MUK6_9MYCO</name>
<reference evidence="2 3" key="1">
    <citation type="journal article" date="2019" name="Emerg. Microbes Infect.">
        <title>Comprehensive subspecies identification of 175 nontuberculous mycobacteria species based on 7547 genomic profiles.</title>
        <authorList>
            <person name="Matsumoto Y."/>
            <person name="Kinjo T."/>
            <person name="Motooka D."/>
            <person name="Nabeya D."/>
            <person name="Jung N."/>
            <person name="Uechi K."/>
            <person name="Horii T."/>
            <person name="Iida T."/>
            <person name="Fujita J."/>
            <person name="Nakamura S."/>
        </authorList>
    </citation>
    <scope>NUCLEOTIDE SEQUENCE [LARGE SCALE GENOMIC DNA]</scope>
    <source>
        <strain evidence="2 3">JCM 17423</strain>
    </source>
</reference>
<accession>A0AAD1MUK6</accession>
<feature type="transmembrane region" description="Helical" evidence="1">
    <location>
        <begin position="131"/>
        <end position="148"/>
    </location>
</feature>
<gene>
    <name evidence="2" type="ORF">MLIT_33370</name>
</gene>
<feature type="transmembrane region" description="Helical" evidence="1">
    <location>
        <begin position="21"/>
        <end position="42"/>
    </location>
</feature>
<sequence>MPVLNLPEPDAWQRARTRYRWLFAFGFLLIGFGLEYAVSAAVRGSYPTAVFFLLLAASPLPVAVGIARASYGFVPYRVRHDSSGTTVLPDRWMAVFGFVSLLTFIATAVLYNVLYFTGVLDMSTSSLPRRASPYAFAVVVILVVGRLIKGWRRRNGWGYVRLTPAGVENTDVIRTKFYAWDDIDDVLDTPEKKRTRKAIVLALNDGSEVIIEGADLYVPRGVGLYWMVRHYWRHPEDRAELTDGRAHERLIEERFGVD</sequence>
<keyword evidence="1" id="KW-0812">Transmembrane</keyword>
<evidence type="ECO:0000313" key="2">
    <source>
        <dbReference type="EMBL" id="BBY17745.1"/>
    </source>
</evidence>
<evidence type="ECO:0008006" key="4">
    <source>
        <dbReference type="Google" id="ProtNLM"/>
    </source>
</evidence>
<organism evidence="2 3">
    <name type="scientific">Mycolicibacterium litorale</name>
    <dbReference type="NCBI Taxonomy" id="758802"/>
    <lineage>
        <taxon>Bacteria</taxon>
        <taxon>Bacillati</taxon>
        <taxon>Actinomycetota</taxon>
        <taxon>Actinomycetes</taxon>
        <taxon>Mycobacteriales</taxon>
        <taxon>Mycobacteriaceae</taxon>
        <taxon>Mycolicibacterium</taxon>
    </lineage>
</organism>